<protein>
    <submittedName>
        <fullName evidence="2">Uncharacterized protein</fullName>
    </submittedName>
</protein>
<dbReference type="EMBL" id="FUKR01000063">
    <property type="protein sequence ID" value="SJN38812.1"/>
    <property type="molecule type" value="Genomic_DNA"/>
</dbReference>
<reference evidence="3" key="1">
    <citation type="submission" date="2017-02" db="EMBL/GenBank/DDBJ databases">
        <authorList>
            <person name="Dridi B."/>
        </authorList>
    </citation>
    <scope>NUCLEOTIDE SEQUENCE [LARGE SCALE GENOMIC DNA]</scope>
    <source>
        <strain evidence="3">EB411</strain>
    </source>
</reference>
<feature type="transmembrane region" description="Helical" evidence="1">
    <location>
        <begin position="12"/>
        <end position="33"/>
    </location>
</feature>
<sequence length="184" mass="18913">MIDAPRNRFGIVDHLWGAVLGLVVAAPLFGLVMGVVMCVQACGSVDGPGFGDIVGTAVCFGGALVLVGGVVVLVLGIPLGAVLSRVLRPVRQRWIHVLAFAVAGGVTGGVLLPVLGQALSGQLSWVSLAEVPGMLGTGLGQLFVWPGVLVAGVGRWLGMRSADRAARPGVQDRRECVLWSGTTR</sequence>
<evidence type="ECO:0000313" key="3">
    <source>
        <dbReference type="Proteomes" id="UP000196778"/>
    </source>
</evidence>
<evidence type="ECO:0000313" key="2">
    <source>
        <dbReference type="EMBL" id="SJN38812.1"/>
    </source>
</evidence>
<feature type="transmembrane region" description="Helical" evidence="1">
    <location>
        <begin position="135"/>
        <end position="157"/>
    </location>
</feature>
<accession>A0A1R4K3P5</accession>
<name>A0A1R4K3P5_9MICO</name>
<keyword evidence="3" id="KW-1185">Reference proteome</keyword>
<dbReference type="Proteomes" id="UP000196778">
    <property type="component" value="Unassembled WGS sequence"/>
</dbReference>
<keyword evidence="1" id="KW-0472">Membrane</keyword>
<dbReference type="RefSeq" id="WP_143822696.1">
    <property type="nucleotide sequence ID" value="NZ_FUKR01000063.1"/>
</dbReference>
<feature type="transmembrane region" description="Helical" evidence="1">
    <location>
        <begin position="94"/>
        <end position="115"/>
    </location>
</feature>
<evidence type="ECO:0000256" key="1">
    <source>
        <dbReference type="SAM" id="Phobius"/>
    </source>
</evidence>
<keyword evidence="1" id="KW-1133">Transmembrane helix</keyword>
<proteinExistence type="predicted"/>
<keyword evidence="1" id="KW-0812">Transmembrane</keyword>
<dbReference type="AlphaFoldDB" id="A0A1R4K3P5"/>
<gene>
    <name evidence="2" type="ORF">FM119_11130</name>
</gene>
<organism evidence="2 3">
    <name type="scientific">Mycetocola reblochoni REB411</name>
    <dbReference type="NCBI Taxonomy" id="1255698"/>
    <lineage>
        <taxon>Bacteria</taxon>
        <taxon>Bacillati</taxon>
        <taxon>Actinomycetota</taxon>
        <taxon>Actinomycetes</taxon>
        <taxon>Micrococcales</taxon>
        <taxon>Microbacteriaceae</taxon>
        <taxon>Mycetocola</taxon>
    </lineage>
</organism>
<feature type="transmembrane region" description="Helical" evidence="1">
    <location>
        <begin position="53"/>
        <end position="82"/>
    </location>
</feature>